<evidence type="ECO:0000256" key="5">
    <source>
        <dbReference type="ARBA" id="ARBA00022692"/>
    </source>
</evidence>
<dbReference type="GO" id="GO:0015095">
    <property type="term" value="F:magnesium ion transmembrane transporter activity"/>
    <property type="evidence" value="ECO:0007669"/>
    <property type="project" value="UniProtKB-UniRule"/>
</dbReference>
<dbReference type="GO" id="GO:0000287">
    <property type="term" value="F:magnesium ion binding"/>
    <property type="evidence" value="ECO:0007669"/>
    <property type="project" value="TreeGrafter"/>
</dbReference>
<evidence type="ECO:0000256" key="10">
    <source>
        <dbReference type="ARBA" id="ARBA00034269"/>
    </source>
</evidence>
<dbReference type="CDD" id="cd12828">
    <property type="entry name" value="TmCorA-like_1"/>
    <property type="match status" value="1"/>
</dbReference>
<evidence type="ECO:0000256" key="2">
    <source>
        <dbReference type="ARBA" id="ARBA00009765"/>
    </source>
</evidence>
<evidence type="ECO:0000256" key="9">
    <source>
        <dbReference type="ARBA" id="ARBA00023136"/>
    </source>
</evidence>
<evidence type="ECO:0000256" key="8">
    <source>
        <dbReference type="ARBA" id="ARBA00023065"/>
    </source>
</evidence>
<evidence type="ECO:0000256" key="1">
    <source>
        <dbReference type="ARBA" id="ARBA00004651"/>
    </source>
</evidence>
<gene>
    <name evidence="12 14" type="primary">corA</name>
    <name evidence="14" type="ORF">CW751_14625</name>
</gene>
<dbReference type="InterPro" id="IPR004488">
    <property type="entry name" value="Mg/Co-transport_prot_CorA"/>
</dbReference>
<keyword evidence="15" id="KW-1185">Reference proteome</keyword>
<evidence type="ECO:0000256" key="11">
    <source>
        <dbReference type="ARBA" id="ARBA00045497"/>
    </source>
</evidence>
<accession>A0A2I0QYY0</accession>
<evidence type="ECO:0000313" key="14">
    <source>
        <dbReference type="EMBL" id="PKR79532.1"/>
    </source>
</evidence>
<dbReference type="SUPFAM" id="SSF143865">
    <property type="entry name" value="CorA soluble domain-like"/>
    <property type="match status" value="1"/>
</dbReference>
<keyword evidence="4 12" id="KW-1003">Cell membrane</keyword>
<feature type="transmembrane region" description="Helical" evidence="12">
    <location>
        <begin position="310"/>
        <end position="330"/>
    </location>
</feature>
<dbReference type="Gene3D" id="3.30.460.20">
    <property type="entry name" value="CorA soluble domain-like"/>
    <property type="match status" value="1"/>
</dbReference>
<sequence length="368" mass="43232">MKKTQMAKKLKFKKQQNKKQSQKINKAGMAPGQFIFTGEQKTEKTLIQLMTYNNEQIVEESFNTIDKALTAIDQSQKTAWLNIIGLHEVEITKKIVEHFNFHKLSGEDILSVGQRPKLDDYEHYVHLVARMFHLEQNDLVDEQITILFKEGILITFQEREEDAFELIRTRMKEGKGLIRSKKTDYLAYALLDYMVDHYFIAIEHFGNSLEDIEVELLSEVSDDMLPLLHHKRREIAYLRRSVFPLREAISKFEKLEKPFMSTEIKVFIRDVYDHTIHVMEMVTVYKDSVGSLLELYMSIISNRMNKIMKVLTIVSTIFIPLTFVAGVYGMNFSNMPELTYKNGYFITLFGMAVLTLLMIFYFKRKKWL</sequence>
<dbReference type="AlphaFoldDB" id="A0A2I0QYY0"/>
<keyword evidence="7 12" id="KW-1133">Transmembrane helix</keyword>
<organism evidence="14 15">
    <name type="scientific">Brumimicrobium salinarum</name>
    <dbReference type="NCBI Taxonomy" id="2058658"/>
    <lineage>
        <taxon>Bacteria</taxon>
        <taxon>Pseudomonadati</taxon>
        <taxon>Bacteroidota</taxon>
        <taxon>Flavobacteriia</taxon>
        <taxon>Flavobacteriales</taxon>
        <taxon>Crocinitomicaceae</taxon>
        <taxon>Brumimicrobium</taxon>
    </lineage>
</organism>
<evidence type="ECO:0000256" key="3">
    <source>
        <dbReference type="ARBA" id="ARBA00022448"/>
    </source>
</evidence>
<name>A0A2I0QYY0_9FLAO</name>
<dbReference type="FunFam" id="1.20.58.340:FF:000004">
    <property type="entry name" value="Magnesium transport protein CorA"/>
    <property type="match status" value="1"/>
</dbReference>
<dbReference type="GO" id="GO:0005886">
    <property type="term" value="C:plasma membrane"/>
    <property type="evidence" value="ECO:0007669"/>
    <property type="project" value="UniProtKB-SubCell"/>
</dbReference>
<evidence type="ECO:0000256" key="13">
    <source>
        <dbReference type="SAM" id="MobiDB-lite"/>
    </source>
</evidence>
<keyword evidence="5 12" id="KW-0812">Transmembrane</keyword>
<keyword evidence="8 12" id="KW-0406">Ion transport</keyword>
<evidence type="ECO:0000313" key="15">
    <source>
        <dbReference type="Proteomes" id="UP000236654"/>
    </source>
</evidence>
<comment type="catalytic activity">
    <reaction evidence="10">
        <text>Mg(2+)(in) = Mg(2+)(out)</text>
        <dbReference type="Rhea" id="RHEA:29827"/>
        <dbReference type="ChEBI" id="CHEBI:18420"/>
    </reaction>
</comment>
<dbReference type="OrthoDB" id="9803416at2"/>
<dbReference type="PANTHER" id="PTHR46494">
    <property type="entry name" value="CORA FAMILY METAL ION TRANSPORTER (EUROFUNG)"/>
    <property type="match status" value="1"/>
</dbReference>
<dbReference type="SUPFAM" id="SSF144083">
    <property type="entry name" value="Magnesium transport protein CorA, transmembrane region"/>
    <property type="match status" value="1"/>
</dbReference>
<dbReference type="PANTHER" id="PTHR46494:SF1">
    <property type="entry name" value="CORA FAMILY METAL ION TRANSPORTER (EUROFUNG)"/>
    <property type="match status" value="1"/>
</dbReference>
<dbReference type="Gene3D" id="1.20.58.340">
    <property type="entry name" value="Magnesium transport protein CorA, transmembrane region"/>
    <property type="match status" value="2"/>
</dbReference>
<comment type="subcellular location">
    <subcellularLocation>
        <location evidence="1">Cell membrane</location>
        <topology evidence="1">Multi-pass membrane protein</topology>
    </subcellularLocation>
    <subcellularLocation>
        <location evidence="12">Membrane</location>
        <topology evidence="12">Multi-pass membrane protein</topology>
    </subcellularLocation>
</comment>
<dbReference type="Proteomes" id="UP000236654">
    <property type="component" value="Unassembled WGS sequence"/>
</dbReference>
<dbReference type="GO" id="GO:0050897">
    <property type="term" value="F:cobalt ion binding"/>
    <property type="evidence" value="ECO:0007669"/>
    <property type="project" value="TreeGrafter"/>
</dbReference>
<protein>
    <recommendedName>
        <fullName evidence="12">Magnesium transport protein CorA</fullName>
    </recommendedName>
</protein>
<evidence type="ECO:0000256" key="7">
    <source>
        <dbReference type="ARBA" id="ARBA00022989"/>
    </source>
</evidence>
<feature type="compositionally biased region" description="Basic residues" evidence="13">
    <location>
        <begin position="1"/>
        <end position="21"/>
    </location>
</feature>
<dbReference type="InterPro" id="IPR002523">
    <property type="entry name" value="MgTranspt_CorA/ZnTranspt_ZntB"/>
</dbReference>
<dbReference type="InterPro" id="IPR045861">
    <property type="entry name" value="CorA_cytoplasmic_dom"/>
</dbReference>
<dbReference type="EMBL" id="PJNI01000025">
    <property type="protein sequence ID" value="PKR79532.1"/>
    <property type="molecule type" value="Genomic_DNA"/>
</dbReference>
<reference evidence="14 15" key="1">
    <citation type="submission" date="2017-12" db="EMBL/GenBank/DDBJ databases">
        <title>The draft genome sequence of Brumimicrobium saltpan LHR20.</title>
        <authorList>
            <person name="Do Z.-J."/>
            <person name="Luo H.-R."/>
        </authorList>
    </citation>
    <scope>NUCLEOTIDE SEQUENCE [LARGE SCALE GENOMIC DNA]</scope>
    <source>
        <strain evidence="14 15">LHR20</strain>
    </source>
</reference>
<dbReference type="InterPro" id="IPR045863">
    <property type="entry name" value="CorA_TM1_TM2"/>
</dbReference>
<proteinExistence type="inferred from homology"/>
<dbReference type="Pfam" id="PF01544">
    <property type="entry name" value="CorA"/>
    <property type="match status" value="1"/>
</dbReference>
<dbReference type="NCBIfam" id="TIGR00383">
    <property type="entry name" value="corA"/>
    <property type="match status" value="1"/>
</dbReference>
<comment type="similarity">
    <text evidence="2 12">Belongs to the CorA metal ion transporter (MIT) (TC 1.A.35) family.</text>
</comment>
<keyword evidence="9 12" id="KW-0472">Membrane</keyword>
<keyword evidence="6 12" id="KW-0460">Magnesium</keyword>
<evidence type="ECO:0000256" key="6">
    <source>
        <dbReference type="ARBA" id="ARBA00022842"/>
    </source>
</evidence>
<comment type="caution">
    <text evidence="14">The sequence shown here is derived from an EMBL/GenBank/DDBJ whole genome shotgun (WGS) entry which is preliminary data.</text>
</comment>
<feature type="region of interest" description="Disordered" evidence="13">
    <location>
        <begin position="1"/>
        <end position="24"/>
    </location>
</feature>
<keyword evidence="3 12" id="KW-0813">Transport</keyword>
<evidence type="ECO:0000256" key="12">
    <source>
        <dbReference type="RuleBase" id="RU362010"/>
    </source>
</evidence>
<comment type="function">
    <text evidence="11">Mediates influx of magnesium ions. Alternates between open and closed states. Activated by low cytoplasmic Mg(2+) levels. Inactive when cytoplasmic Mg(2+) levels are high.</text>
</comment>
<evidence type="ECO:0000256" key="4">
    <source>
        <dbReference type="ARBA" id="ARBA00022475"/>
    </source>
</evidence>
<dbReference type="GO" id="GO:0015087">
    <property type="term" value="F:cobalt ion transmembrane transporter activity"/>
    <property type="evidence" value="ECO:0007669"/>
    <property type="project" value="UniProtKB-UniRule"/>
</dbReference>
<feature type="transmembrane region" description="Helical" evidence="12">
    <location>
        <begin position="342"/>
        <end position="362"/>
    </location>
</feature>